<evidence type="ECO:0000313" key="3">
    <source>
        <dbReference type="EMBL" id="CAA9430492.1"/>
    </source>
</evidence>
<dbReference type="Pfam" id="PF00814">
    <property type="entry name" value="TsaD"/>
    <property type="match status" value="1"/>
</dbReference>
<sequence>MDPLILAFDTSAAHCAAALLSGDRVLASREEAMSLGQAERLMPMLEEMLAEAGVAWRDVGALGVGTGPGNFTGVRIAVAAARGLSLGLGVPAIGVTIFDALAWGQDAALVARDARLGQVYLQAFGPAAFGPLLQPLDAAVPPLPPGTPVIGDFTGDLAERSGGVAARPLVSLAEGVARIALTRLGQDLPRPAPLYLRAPDAAPPRDPAPIILPG</sequence>
<dbReference type="PANTHER" id="PTHR11735:SF11">
    <property type="entry name" value="TRNA THREONYLCARBAMOYLADENOSINE BIOSYNTHESIS PROTEIN TSAB"/>
    <property type="match status" value="1"/>
</dbReference>
<feature type="region of interest" description="Disordered" evidence="1">
    <location>
        <begin position="195"/>
        <end position="214"/>
    </location>
</feature>
<dbReference type="Gene3D" id="3.30.420.40">
    <property type="match status" value="1"/>
</dbReference>
<feature type="compositionally biased region" description="Pro residues" evidence="1">
    <location>
        <begin position="201"/>
        <end position="214"/>
    </location>
</feature>
<dbReference type="SUPFAM" id="SSF53067">
    <property type="entry name" value="Actin-like ATPase domain"/>
    <property type="match status" value="1"/>
</dbReference>
<proteinExistence type="predicted"/>
<dbReference type="GO" id="GO:0002949">
    <property type="term" value="P:tRNA threonylcarbamoyladenosine modification"/>
    <property type="evidence" value="ECO:0007669"/>
    <property type="project" value="InterPro"/>
</dbReference>
<protein>
    <submittedName>
        <fullName evidence="3">tRNA threonylcarbamoyladenosine biosynthesis protein TsaB</fullName>
    </submittedName>
</protein>
<evidence type="ECO:0000256" key="1">
    <source>
        <dbReference type="SAM" id="MobiDB-lite"/>
    </source>
</evidence>
<feature type="domain" description="Gcp-like" evidence="2">
    <location>
        <begin position="38"/>
        <end position="122"/>
    </location>
</feature>
<evidence type="ECO:0000259" key="2">
    <source>
        <dbReference type="Pfam" id="PF00814"/>
    </source>
</evidence>
<reference evidence="3" key="1">
    <citation type="submission" date="2020-02" db="EMBL/GenBank/DDBJ databases">
        <authorList>
            <person name="Meier V. D."/>
        </authorList>
    </citation>
    <scope>NUCLEOTIDE SEQUENCE</scope>
    <source>
        <strain evidence="3">AVDCRST_MAG15</strain>
    </source>
</reference>
<dbReference type="EMBL" id="CADCUU010000425">
    <property type="protein sequence ID" value="CAA9430492.1"/>
    <property type="molecule type" value="Genomic_DNA"/>
</dbReference>
<dbReference type="CDD" id="cd24032">
    <property type="entry name" value="ASKHA_NBD_TsaB"/>
    <property type="match status" value="1"/>
</dbReference>
<gene>
    <name evidence="3" type="ORF">AVDCRST_MAG15-2818</name>
</gene>
<dbReference type="GO" id="GO:0005829">
    <property type="term" value="C:cytosol"/>
    <property type="evidence" value="ECO:0007669"/>
    <property type="project" value="TreeGrafter"/>
</dbReference>
<dbReference type="InterPro" id="IPR022496">
    <property type="entry name" value="T6A_TsaB"/>
</dbReference>
<organism evidence="3">
    <name type="scientific">uncultured Rubellimicrobium sp</name>
    <dbReference type="NCBI Taxonomy" id="543078"/>
    <lineage>
        <taxon>Bacteria</taxon>
        <taxon>Pseudomonadati</taxon>
        <taxon>Pseudomonadota</taxon>
        <taxon>Alphaproteobacteria</taxon>
        <taxon>Rhodobacterales</taxon>
        <taxon>Roseobacteraceae</taxon>
        <taxon>Rubellimicrobium</taxon>
        <taxon>environmental samples</taxon>
    </lineage>
</organism>
<dbReference type="InterPro" id="IPR043129">
    <property type="entry name" value="ATPase_NBD"/>
</dbReference>
<dbReference type="NCBIfam" id="TIGR03725">
    <property type="entry name" value="T6A_YeaZ"/>
    <property type="match status" value="1"/>
</dbReference>
<dbReference type="InterPro" id="IPR000905">
    <property type="entry name" value="Gcp-like_dom"/>
</dbReference>
<dbReference type="PANTHER" id="PTHR11735">
    <property type="entry name" value="TRNA N6-ADENOSINE THREONYLCARBAMOYLTRANSFERASE"/>
    <property type="match status" value="1"/>
</dbReference>
<accession>A0A6J4Q4L4</accession>
<dbReference type="AlphaFoldDB" id="A0A6J4Q4L4"/>
<name>A0A6J4Q4L4_9RHOB</name>